<sequence length="593" mass="63672">MMNVNFAVTAACVLGLLYFGREVLQPVVAALVLSLAIAPLIRTAGRFGLSRMSATFGALGLVVVVFAAAFSVLGANVLALTSELPRYSAEIRAKSKSLQEMTQHPLARLAPQLLEGTPATTNHETSVRPLPVEIHERASTSDAIAKAIGVVSGPLGEAFLVLVLLVFILLDRENLRDRVLRLVGQREVSRAIKGLEDAAEGVSRFFFAQLVLNVMFGVVIGIALWLIGIPHAALWGAICAALRFVPYIGALIAGAAIALFAAAVEPGWMLAAYALVLFLILELLVAHVVEPRVYGHSVGMSALAVIVSALFWGAIWGPLGLLLSTPLTLCIVVAGRYIKGLEPISILLAEAPDTNDAQRFHHRVLSGDADAILEDARAFLRKSTLARYCDKVLLPGMSLASSDLLGSQEQRLRATVAMVADTLAAGHSSSRSRRRRISMLNESIGAHLRHRREERLGRWQGSLDVPARSVILSTAMPGVREEFMSELLVLVFREARLDARSFVLKQDESNADSAPDAGQLISTAFIAYPVESELPAWTAAVTELRAALPDVPLATIRPHDSMAEELSQVAKHVDLVLQSCEEALAFVAPGRSG</sequence>
<comment type="caution">
    <text evidence="9">The sequence shown here is derived from an EMBL/GenBank/DDBJ whole genome shotgun (WGS) entry which is preliminary data.</text>
</comment>
<feature type="transmembrane region" description="Helical" evidence="8">
    <location>
        <begin position="268"/>
        <end position="286"/>
    </location>
</feature>
<comment type="subcellular location">
    <subcellularLocation>
        <location evidence="1">Cell membrane</location>
        <topology evidence="1">Multi-pass membrane protein</topology>
    </subcellularLocation>
</comment>
<dbReference type="PANTHER" id="PTHR21716">
    <property type="entry name" value="TRANSMEMBRANE PROTEIN"/>
    <property type="match status" value="1"/>
</dbReference>
<keyword evidence="10" id="KW-1185">Reference proteome</keyword>
<organism evidence="9 10">
    <name type="scientific">Pseudoduganella violacea</name>
    <dbReference type="NCBI Taxonomy" id="1715466"/>
    <lineage>
        <taxon>Bacteria</taxon>
        <taxon>Pseudomonadati</taxon>
        <taxon>Pseudomonadota</taxon>
        <taxon>Betaproteobacteria</taxon>
        <taxon>Burkholderiales</taxon>
        <taxon>Oxalobacteraceae</taxon>
        <taxon>Telluria group</taxon>
        <taxon>Pseudoduganella</taxon>
    </lineage>
</organism>
<dbReference type="InterPro" id="IPR002549">
    <property type="entry name" value="AI-2E-like"/>
</dbReference>
<comment type="similarity">
    <text evidence="2">Belongs to the autoinducer-2 exporter (AI-2E) (TC 2.A.86) family.</text>
</comment>
<evidence type="ECO:0000256" key="4">
    <source>
        <dbReference type="ARBA" id="ARBA00022475"/>
    </source>
</evidence>
<dbReference type="Pfam" id="PF01594">
    <property type="entry name" value="AI-2E_transport"/>
    <property type="match status" value="1"/>
</dbReference>
<evidence type="ECO:0000256" key="7">
    <source>
        <dbReference type="ARBA" id="ARBA00023136"/>
    </source>
</evidence>
<keyword evidence="7 8" id="KW-0472">Membrane</keyword>
<evidence type="ECO:0000256" key="2">
    <source>
        <dbReference type="ARBA" id="ARBA00009773"/>
    </source>
</evidence>
<name>A0A7W5FX00_9BURK</name>
<evidence type="ECO:0000313" key="10">
    <source>
        <dbReference type="Proteomes" id="UP000541535"/>
    </source>
</evidence>
<feature type="transmembrane region" description="Helical" evidence="8">
    <location>
        <begin position="293"/>
        <end position="315"/>
    </location>
</feature>
<reference evidence="9 10" key="1">
    <citation type="submission" date="2020-08" db="EMBL/GenBank/DDBJ databases">
        <title>Genomic Encyclopedia of Type Strains, Phase III (KMG-III): the genomes of soil and plant-associated and newly described type strains.</title>
        <authorList>
            <person name="Whitman W."/>
        </authorList>
    </citation>
    <scope>NUCLEOTIDE SEQUENCE [LARGE SCALE GENOMIC DNA]</scope>
    <source>
        <strain evidence="9 10">CECT 8897</strain>
    </source>
</reference>
<dbReference type="AlphaFoldDB" id="A0A7W5FX00"/>
<keyword evidence="3" id="KW-0813">Transport</keyword>
<feature type="transmembrane region" description="Helical" evidence="8">
    <location>
        <begin position="147"/>
        <end position="170"/>
    </location>
</feature>
<evidence type="ECO:0000256" key="6">
    <source>
        <dbReference type="ARBA" id="ARBA00022989"/>
    </source>
</evidence>
<evidence type="ECO:0000256" key="1">
    <source>
        <dbReference type="ARBA" id="ARBA00004651"/>
    </source>
</evidence>
<gene>
    <name evidence="9" type="ORF">FHS03_004870</name>
</gene>
<evidence type="ECO:0000256" key="5">
    <source>
        <dbReference type="ARBA" id="ARBA00022692"/>
    </source>
</evidence>
<protein>
    <submittedName>
        <fullName evidence="9">Putative PurR-regulated permease PerM</fullName>
    </submittedName>
</protein>
<keyword evidence="6 8" id="KW-1133">Transmembrane helix</keyword>
<accession>A0A7W5FX00</accession>
<feature type="transmembrane region" description="Helical" evidence="8">
    <location>
        <begin position="205"/>
        <end position="227"/>
    </location>
</feature>
<dbReference type="Proteomes" id="UP000541535">
    <property type="component" value="Unassembled WGS sequence"/>
</dbReference>
<dbReference type="PANTHER" id="PTHR21716:SF53">
    <property type="entry name" value="PERMEASE PERM-RELATED"/>
    <property type="match status" value="1"/>
</dbReference>
<keyword evidence="4" id="KW-1003">Cell membrane</keyword>
<evidence type="ECO:0000256" key="3">
    <source>
        <dbReference type="ARBA" id="ARBA00022448"/>
    </source>
</evidence>
<feature type="transmembrane region" description="Helical" evidence="8">
    <location>
        <begin position="53"/>
        <end position="78"/>
    </location>
</feature>
<dbReference type="GO" id="GO:0005886">
    <property type="term" value="C:plasma membrane"/>
    <property type="evidence" value="ECO:0007669"/>
    <property type="project" value="UniProtKB-SubCell"/>
</dbReference>
<proteinExistence type="inferred from homology"/>
<keyword evidence="5 8" id="KW-0812">Transmembrane</keyword>
<feature type="transmembrane region" description="Helical" evidence="8">
    <location>
        <begin position="234"/>
        <end position="262"/>
    </location>
</feature>
<evidence type="ECO:0000256" key="8">
    <source>
        <dbReference type="SAM" id="Phobius"/>
    </source>
</evidence>
<dbReference type="EMBL" id="JACHXD010000020">
    <property type="protein sequence ID" value="MBB3121778.1"/>
    <property type="molecule type" value="Genomic_DNA"/>
</dbReference>
<evidence type="ECO:0000313" key="9">
    <source>
        <dbReference type="EMBL" id="MBB3121778.1"/>
    </source>
</evidence>